<dbReference type="GO" id="GO:0004222">
    <property type="term" value="F:metalloendopeptidase activity"/>
    <property type="evidence" value="ECO:0007669"/>
    <property type="project" value="InterPro"/>
</dbReference>
<evidence type="ECO:0000256" key="2">
    <source>
        <dbReference type="ARBA" id="ARBA00022517"/>
    </source>
</evidence>
<feature type="binding site" evidence="8">
    <location>
        <position position="117"/>
    </location>
    <ligand>
        <name>Zn(2+)</name>
        <dbReference type="ChEBI" id="CHEBI:29105"/>
        <note>catalytic</note>
    </ligand>
</feature>
<comment type="function">
    <text evidence="8">Single strand-specific metallo-endoribonuclease involved in late-stage 70S ribosome quality control and in maturation of the 3' terminus of the 16S rRNA.</text>
</comment>
<dbReference type="OrthoDB" id="9807740at2"/>
<dbReference type="HAMAP" id="MF_00009">
    <property type="entry name" value="Endoribonucl_YbeY"/>
    <property type="match status" value="1"/>
</dbReference>
<organism evidence="9 10">
    <name type="scientific">Thalassotalea agarivorans</name>
    <name type="common">Thalassomonas agarivorans</name>
    <dbReference type="NCBI Taxonomy" id="349064"/>
    <lineage>
        <taxon>Bacteria</taxon>
        <taxon>Pseudomonadati</taxon>
        <taxon>Pseudomonadota</taxon>
        <taxon>Gammaproteobacteria</taxon>
        <taxon>Alteromonadales</taxon>
        <taxon>Colwelliaceae</taxon>
        <taxon>Thalassotalea</taxon>
    </lineage>
</organism>
<comment type="subcellular location">
    <subcellularLocation>
        <location evidence="8">Cytoplasm</location>
    </subcellularLocation>
</comment>
<keyword evidence="4 8" id="KW-0479">Metal-binding</keyword>
<keyword evidence="6 8" id="KW-0378">Hydrolase</keyword>
<dbReference type="EC" id="3.1.-.-" evidence="8"/>
<dbReference type="EMBL" id="FOHK01000009">
    <property type="protein sequence ID" value="SET55962.1"/>
    <property type="molecule type" value="Genomic_DNA"/>
</dbReference>
<dbReference type="InterPro" id="IPR002036">
    <property type="entry name" value="YbeY"/>
</dbReference>
<dbReference type="SUPFAM" id="SSF55486">
    <property type="entry name" value="Metalloproteases ('zincins'), catalytic domain"/>
    <property type="match status" value="1"/>
</dbReference>
<reference evidence="9 10" key="1">
    <citation type="submission" date="2016-10" db="EMBL/GenBank/DDBJ databases">
        <authorList>
            <person name="de Groot N.N."/>
        </authorList>
    </citation>
    <scope>NUCLEOTIDE SEQUENCE [LARGE SCALE GENOMIC DNA]</scope>
    <source>
        <strain evidence="9 10">DSM 19706</strain>
    </source>
</reference>
<keyword evidence="8" id="KW-0963">Cytoplasm</keyword>
<comment type="cofactor">
    <cofactor evidence="8">
        <name>Zn(2+)</name>
        <dbReference type="ChEBI" id="CHEBI:29105"/>
    </cofactor>
    <text evidence="8">Binds 1 zinc ion.</text>
</comment>
<dbReference type="PROSITE" id="PS01306">
    <property type="entry name" value="UPF0054"/>
    <property type="match status" value="1"/>
</dbReference>
<dbReference type="GO" id="GO:0005737">
    <property type="term" value="C:cytoplasm"/>
    <property type="evidence" value="ECO:0007669"/>
    <property type="project" value="UniProtKB-SubCell"/>
</dbReference>
<evidence type="ECO:0000256" key="6">
    <source>
        <dbReference type="ARBA" id="ARBA00022801"/>
    </source>
</evidence>
<dbReference type="Pfam" id="PF02130">
    <property type="entry name" value="YbeY"/>
    <property type="match status" value="1"/>
</dbReference>
<comment type="similarity">
    <text evidence="1 8">Belongs to the endoribonuclease YbeY family.</text>
</comment>
<keyword evidence="8" id="KW-0698">rRNA processing</keyword>
<evidence type="ECO:0000256" key="8">
    <source>
        <dbReference type="HAMAP-Rule" id="MF_00009"/>
    </source>
</evidence>
<dbReference type="PANTHER" id="PTHR46986">
    <property type="entry name" value="ENDORIBONUCLEASE YBEY, CHLOROPLASTIC"/>
    <property type="match status" value="1"/>
</dbReference>
<evidence type="ECO:0000256" key="7">
    <source>
        <dbReference type="ARBA" id="ARBA00022833"/>
    </source>
</evidence>
<dbReference type="GO" id="GO:0004521">
    <property type="term" value="F:RNA endonuclease activity"/>
    <property type="evidence" value="ECO:0007669"/>
    <property type="project" value="UniProtKB-UniRule"/>
</dbReference>
<dbReference type="NCBIfam" id="TIGR00043">
    <property type="entry name" value="rRNA maturation RNase YbeY"/>
    <property type="match status" value="1"/>
</dbReference>
<feature type="binding site" evidence="8">
    <location>
        <position position="123"/>
    </location>
    <ligand>
        <name>Zn(2+)</name>
        <dbReference type="ChEBI" id="CHEBI:29105"/>
        <note>catalytic</note>
    </ligand>
</feature>
<accession>A0A1I0FDE4</accession>
<dbReference type="GO" id="GO:0008270">
    <property type="term" value="F:zinc ion binding"/>
    <property type="evidence" value="ECO:0007669"/>
    <property type="project" value="UniProtKB-UniRule"/>
</dbReference>
<dbReference type="STRING" id="349064.SAMN05660429_02075"/>
<dbReference type="PANTHER" id="PTHR46986:SF1">
    <property type="entry name" value="ENDORIBONUCLEASE YBEY, CHLOROPLASTIC"/>
    <property type="match status" value="1"/>
</dbReference>
<keyword evidence="10" id="KW-1185">Reference proteome</keyword>
<dbReference type="InterPro" id="IPR020549">
    <property type="entry name" value="YbeY_CS"/>
</dbReference>
<gene>
    <name evidence="8" type="primary">ybeY</name>
    <name evidence="9" type="ORF">SAMN05660429_02075</name>
</gene>
<evidence type="ECO:0000256" key="5">
    <source>
        <dbReference type="ARBA" id="ARBA00022759"/>
    </source>
</evidence>
<evidence type="ECO:0000313" key="9">
    <source>
        <dbReference type="EMBL" id="SET55962.1"/>
    </source>
</evidence>
<evidence type="ECO:0000256" key="3">
    <source>
        <dbReference type="ARBA" id="ARBA00022722"/>
    </source>
</evidence>
<dbReference type="GO" id="GO:0006364">
    <property type="term" value="P:rRNA processing"/>
    <property type="evidence" value="ECO:0007669"/>
    <property type="project" value="UniProtKB-UniRule"/>
</dbReference>
<evidence type="ECO:0000256" key="1">
    <source>
        <dbReference type="ARBA" id="ARBA00010875"/>
    </source>
</evidence>
<protein>
    <recommendedName>
        <fullName evidence="8">Endoribonuclease YbeY</fullName>
        <ecNumber evidence="8">3.1.-.-</ecNumber>
    </recommendedName>
</protein>
<dbReference type="Proteomes" id="UP000199308">
    <property type="component" value="Unassembled WGS sequence"/>
</dbReference>
<evidence type="ECO:0000313" key="10">
    <source>
        <dbReference type="Proteomes" id="UP000199308"/>
    </source>
</evidence>
<proteinExistence type="inferred from homology"/>
<feature type="binding site" evidence="8">
    <location>
        <position position="113"/>
    </location>
    <ligand>
        <name>Zn(2+)</name>
        <dbReference type="ChEBI" id="CHEBI:29105"/>
        <note>catalytic</note>
    </ligand>
</feature>
<dbReference type="InterPro" id="IPR023091">
    <property type="entry name" value="MetalPrtase_cat_dom_sf_prd"/>
</dbReference>
<sequence>MTTITLDIQRAINDDTLPTDDAFNQWAKAALAPYNKDFELTIRIVDVAESQQLNSQYRGKDKPTNVLSFPFEVPDGIELDLLGDLIICADVVSQEAKQQNKSLNAHWAHMVVHGCLHLLGFDHIEDAEAEEMEALEIDILAKLGFNNPYQL</sequence>
<keyword evidence="5 8" id="KW-0255">Endonuclease</keyword>
<dbReference type="Gene3D" id="3.40.390.30">
    <property type="entry name" value="Metalloproteases ('zincins'), catalytic domain"/>
    <property type="match status" value="1"/>
</dbReference>
<evidence type="ECO:0000256" key="4">
    <source>
        <dbReference type="ARBA" id="ARBA00022723"/>
    </source>
</evidence>
<keyword evidence="2 8" id="KW-0690">Ribosome biogenesis</keyword>
<name>A0A1I0FDE4_THASX</name>
<dbReference type="AlphaFoldDB" id="A0A1I0FDE4"/>
<keyword evidence="7 8" id="KW-0862">Zinc</keyword>
<keyword evidence="3 8" id="KW-0540">Nuclease</keyword>
<dbReference type="RefSeq" id="WP_093329905.1">
    <property type="nucleotide sequence ID" value="NZ_AP027363.1"/>
</dbReference>